<dbReference type="Proteomes" id="UP001519307">
    <property type="component" value="Unassembled WGS sequence"/>
</dbReference>
<evidence type="ECO:0000313" key="2">
    <source>
        <dbReference type="Proteomes" id="UP001519307"/>
    </source>
</evidence>
<sequence length="186" mass="21292">MTNRLKRFLAIFLTIVVILAALAYLITWNSSSMIVSQTPSKELAEKIINIPKNNMSITLTNDELNQLIDLYPIGENSFGDLKVKNIYTKIANDKFDIYLPSNYKGIDILIYTSGKIYLENGKIVYEISSFKIGKLILPKKIVLNTIKNKNIKNVSLKDDKIFIDTSVFQFKMKDIKLKDSTITIRF</sequence>
<evidence type="ECO:0000313" key="1">
    <source>
        <dbReference type="EMBL" id="MBP2033734.1"/>
    </source>
</evidence>
<reference evidence="1 2" key="1">
    <citation type="submission" date="2021-03" db="EMBL/GenBank/DDBJ databases">
        <title>Genomic Encyclopedia of Type Strains, Phase IV (KMG-IV): sequencing the most valuable type-strain genomes for metagenomic binning, comparative biology and taxonomic classification.</title>
        <authorList>
            <person name="Goeker M."/>
        </authorList>
    </citation>
    <scope>NUCLEOTIDE SEQUENCE [LARGE SCALE GENOMIC DNA]</scope>
    <source>
        <strain evidence="1 2">DSM 28783</strain>
    </source>
</reference>
<dbReference type="EMBL" id="JAGGLM010000020">
    <property type="protein sequence ID" value="MBP2033734.1"/>
    <property type="molecule type" value="Genomic_DNA"/>
</dbReference>
<dbReference type="RefSeq" id="WP_209702992.1">
    <property type="nucleotide sequence ID" value="NZ_JAGGLM010000020.1"/>
</dbReference>
<comment type="caution">
    <text evidence="1">The sequence shown here is derived from an EMBL/GenBank/DDBJ whole genome shotgun (WGS) entry which is preliminary data.</text>
</comment>
<organism evidence="1 2">
    <name type="scientific">Clostridium algifaecis</name>
    <dbReference type="NCBI Taxonomy" id="1472040"/>
    <lineage>
        <taxon>Bacteria</taxon>
        <taxon>Bacillati</taxon>
        <taxon>Bacillota</taxon>
        <taxon>Clostridia</taxon>
        <taxon>Eubacteriales</taxon>
        <taxon>Clostridiaceae</taxon>
        <taxon>Clostridium</taxon>
    </lineage>
</organism>
<keyword evidence="2" id="KW-1185">Reference proteome</keyword>
<protein>
    <submittedName>
        <fullName evidence="1">Uncharacterized protein YpmS</fullName>
    </submittedName>
</protein>
<proteinExistence type="predicted"/>
<accession>A0ABS4KUJ6</accession>
<name>A0ABS4KUJ6_9CLOT</name>
<gene>
    <name evidence="1" type="ORF">J2Z42_002441</name>
</gene>